<evidence type="ECO:0000313" key="3">
    <source>
        <dbReference type="Proteomes" id="UP000293854"/>
    </source>
</evidence>
<dbReference type="EMBL" id="RQTE01000417">
    <property type="protein sequence ID" value="RZH99797.1"/>
    <property type="molecule type" value="Genomic_DNA"/>
</dbReference>
<dbReference type="RefSeq" id="WP_130135852.1">
    <property type="nucleotide sequence ID" value="NZ_RQTG01000090.1"/>
</dbReference>
<comment type="caution">
    <text evidence="2">The sequence shown here is derived from an EMBL/GenBank/DDBJ whole genome shotgun (WGS) entry which is preliminary data.</text>
</comment>
<dbReference type="InterPro" id="IPR036388">
    <property type="entry name" value="WH-like_DNA-bd_sf"/>
</dbReference>
<organism evidence="2 3">
    <name type="scientific">Staphylococcus condimenti</name>
    <dbReference type="NCBI Taxonomy" id="70255"/>
    <lineage>
        <taxon>Bacteria</taxon>
        <taxon>Bacillati</taxon>
        <taxon>Bacillota</taxon>
        <taxon>Bacilli</taxon>
        <taxon>Bacillales</taxon>
        <taxon>Staphylococcaceae</taxon>
        <taxon>Staphylococcus</taxon>
    </lineage>
</organism>
<gene>
    <name evidence="2" type="ORF">EIG99_13280</name>
</gene>
<protein>
    <submittedName>
        <fullName evidence="2">HTH domain-containing protein</fullName>
    </submittedName>
</protein>
<sequence>MEQSHRILSIYTRLIQQKVVNKEKLSQEWNVSSRTIQRDIDNIRNFLYDTDEWHGYRNEIIYNHRSASYIMNNTNEDNATSIYFLITLLQTVTPVIDQQVYNYLNLLIKTFHSKHENELLFQLEKLKVGNRLQALHNLTVANRAINQQQKLYLRDGQEITPLYIRYQGFTFNLVYHYKQKAEVTNLRKTDITFSPEHFTPHHSQKHYQQITFEMHTSLYESMQYFYENQVLRSSKDGYCIVRFKMCAEDAVNLCFSCRKQIKILKPDSVRREVLHQLLKLQETYMINHGPSDY</sequence>
<feature type="domain" description="Helix-turn-helix type 11" evidence="1">
    <location>
        <begin position="6"/>
        <end position="48"/>
    </location>
</feature>
<dbReference type="Proteomes" id="UP000293854">
    <property type="component" value="Unassembled WGS sequence"/>
</dbReference>
<dbReference type="AlphaFoldDB" id="A0A4Q7CL77"/>
<dbReference type="Pfam" id="PF08279">
    <property type="entry name" value="HTH_11"/>
    <property type="match status" value="1"/>
</dbReference>
<reference evidence="2 3" key="1">
    <citation type="submission" date="2018-11" db="EMBL/GenBank/DDBJ databases">
        <title>Genomic profiling of Staphylococcus species from a Poultry farm system in KwaZulu-Natal, South Africa.</title>
        <authorList>
            <person name="Amoako D.G."/>
            <person name="Somboro A.M."/>
            <person name="Abia A.L.K."/>
            <person name="Bester L.A."/>
            <person name="Essack S.Y."/>
        </authorList>
    </citation>
    <scope>NUCLEOTIDE SEQUENCE [LARGE SCALE GENOMIC DNA]</scope>
    <source>
        <strain evidence="2 3">SA11</strain>
    </source>
</reference>
<dbReference type="InterPro" id="IPR013196">
    <property type="entry name" value="HTH_11"/>
</dbReference>
<name>A0A4Q7CL77_9STAP</name>
<evidence type="ECO:0000313" key="2">
    <source>
        <dbReference type="EMBL" id="RZH99797.1"/>
    </source>
</evidence>
<accession>A0A4Q7CL77</accession>
<evidence type="ECO:0000259" key="1">
    <source>
        <dbReference type="Pfam" id="PF08279"/>
    </source>
</evidence>
<dbReference type="Gene3D" id="1.10.10.10">
    <property type="entry name" value="Winged helix-like DNA-binding domain superfamily/Winged helix DNA-binding domain"/>
    <property type="match status" value="1"/>
</dbReference>
<proteinExistence type="predicted"/>